<proteinExistence type="predicted"/>
<feature type="compositionally biased region" description="Low complexity" evidence="3">
    <location>
        <begin position="31"/>
        <end position="40"/>
    </location>
</feature>
<feature type="compositionally biased region" description="Polar residues" evidence="3">
    <location>
        <begin position="294"/>
        <end position="306"/>
    </location>
</feature>
<dbReference type="Proteomes" id="UP000823872">
    <property type="component" value="Chromosome E3"/>
</dbReference>
<dbReference type="InterPro" id="IPR040308">
    <property type="entry name" value="HAPR1"/>
</dbReference>
<evidence type="ECO:0000313" key="5">
    <source>
        <dbReference type="Proteomes" id="UP000823872"/>
    </source>
</evidence>
<feature type="region of interest" description="Disordered" evidence="3">
    <location>
        <begin position="1"/>
        <end position="103"/>
    </location>
</feature>
<feature type="compositionally biased region" description="Low complexity" evidence="3">
    <location>
        <begin position="262"/>
        <end position="271"/>
    </location>
</feature>
<protein>
    <recommendedName>
        <fullName evidence="6">CP072 protein</fullName>
    </recommendedName>
</protein>
<feature type="region of interest" description="Disordered" evidence="3">
    <location>
        <begin position="245"/>
        <end position="271"/>
    </location>
</feature>
<keyword evidence="5" id="KW-1185">Reference proteome</keyword>
<accession>A0ABI7WPL6</accession>
<dbReference type="PANTHER" id="PTHR31624">
    <property type="entry name" value="UPF0472 PROTEIN C16ORF72"/>
    <property type="match status" value="1"/>
</dbReference>
<reference evidence="4 5" key="1">
    <citation type="submission" date="2021-02" db="EMBL/GenBank/DDBJ databases">
        <title>Safari Cat Assemblies.</title>
        <authorList>
            <person name="Bredemeyer K.R."/>
            <person name="Murphy W.J."/>
        </authorList>
    </citation>
    <scope>NUCLEOTIDE SEQUENCE [LARGE SCALE GENOMIC DNA]</scope>
</reference>
<dbReference type="Ensembl" id="ENSFCTT00005017234.1">
    <property type="protein sequence ID" value="ENSFCTP00005011726.1"/>
    <property type="gene ID" value="ENSFCTG00005006192.1"/>
</dbReference>
<organism evidence="4 5">
    <name type="scientific">Felis catus</name>
    <name type="common">Cat</name>
    <name type="synonym">Felis silvestris catus</name>
    <dbReference type="NCBI Taxonomy" id="9685"/>
    <lineage>
        <taxon>Eukaryota</taxon>
        <taxon>Metazoa</taxon>
        <taxon>Chordata</taxon>
        <taxon>Craniata</taxon>
        <taxon>Vertebrata</taxon>
        <taxon>Euteleostomi</taxon>
        <taxon>Mammalia</taxon>
        <taxon>Eutheria</taxon>
        <taxon>Laurasiatheria</taxon>
        <taxon>Carnivora</taxon>
        <taxon>Feliformia</taxon>
        <taxon>Felidae</taxon>
        <taxon>Felinae</taxon>
        <taxon>Felis</taxon>
    </lineage>
</organism>
<feature type="compositionally biased region" description="Low complexity" evidence="3">
    <location>
        <begin position="1"/>
        <end position="14"/>
    </location>
</feature>
<gene>
    <name evidence="4" type="primary">FGF17</name>
</gene>
<evidence type="ECO:0000313" key="4">
    <source>
        <dbReference type="Ensembl" id="ENSFCTP00005011726.1"/>
    </source>
</evidence>
<dbReference type="InterPro" id="IPR029196">
    <property type="entry name" value="HAPSTR1-like"/>
</dbReference>
<sequence>MAARGAGPAGGPRLSRGRRWGRPRLGPPGARPRLGPGCRRPSGREGRGGAPTHKMAKAGGGAGHCARSRPRGGDWEGAPPAGAARPRGAAPLSPAARPRPRRDPLPAVLAASVGSRNPGTKWRNLIWPFGVIDAQITSLSLCLSLSLSVSFVFLFSPLHPSPTFSDRVCQQPGLSLWVPFQNAATAVTNLYKESVDTHQRSFDIGIQIGYQRRNKDVLAWVKKRRRTIRREDLISFLCGKVPPPRNSRAPPRLTVVSPNRATSTETSSSVETDLQPFREAIALHGLSGAMASISVRSSTPGSPTHVSSGSNASRRRNGLHDVDLNTFISEEMALHLDNGGTRKRTSAQCGDVITDSPTHKRNRMI</sequence>
<comment type="subcellular location">
    <subcellularLocation>
        <location evidence="1">Nucleus</location>
    </subcellularLocation>
</comment>
<reference evidence="4" key="2">
    <citation type="submission" date="2025-08" db="UniProtKB">
        <authorList>
            <consortium name="Ensembl"/>
        </authorList>
    </citation>
    <scope>IDENTIFICATION</scope>
    <source>
        <strain evidence="4">breed Abyssinian</strain>
    </source>
</reference>
<dbReference type="Pfam" id="PF15251">
    <property type="entry name" value="TAPR1-like"/>
    <property type="match status" value="1"/>
</dbReference>
<evidence type="ECO:0000256" key="3">
    <source>
        <dbReference type="SAM" id="MobiDB-lite"/>
    </source>
</evidence>
<dbReference type="GeneTree" id="ENSGT00390000002886"/>
<feature type="compositionally biased region" description="Low complexity" evidence="3">
    <location>
        <begin position="77"/>
        <end position="96"/>
    </location>
</feature>
<reference evidence="4" key="3">
    <citation type="submission" date="2025-09" db="UniProtKB">
        <authorList>
            <consortium name="Ensembl"/>
        </authorList>
    </citation>
    <scope>IDENTIFICATION</scope>
    <source>
        <strain evidence="4">breed Abyssinian</strain>
    </source>
</reference>
<evidence type="ECO:0000256" key="2">
    <source>
        <dbReference type="ARBA" id="ARBA00023242"/>
    </source>
</evidence>
<name>A0ABI7WPL6_FELCA</name>
<evidence type="ECO:0008006" key="6">
    <source>
        <dbReference type="Google" id="ProtNLM"/>
    </source>
</evidence>
<keyword evidence="2" id="KW-0539">Nucleus</keyword>
<feature type="region of interest" description="Disordered" evidence="3">
    <location>
        <begin position="294"/>
        <end position="317"/>
    </location>
</feature>
<feature type="region of interest" description="Disordered" evidence="3">
    <location>
        <begin position="340"/>
        <end position="365"/>
    </location>
</feature>
<evidence type="ECO:0000256" key="1">
    <source>
        <dbReference type="ARBA" id="ARBA00004123"/>
    </source>
</evidence>
<dbReference type="PANTHER" id="PTHR31624:SF3">
    <property type="entry name" value="HUWE1-ASSOCIATED PROTEIN MODIFYING STRESS RESPONSES 1"/>
    <property type="match status" value="1"/>
</dbReference>